<feature type="region of interest" description="Disordered" evidence="1">
    <location>
        <begin position="1"/>
        <end position="21"/>
    </location>
</feature>
<comment type="caution">
    <text evidence="2">The sequence shown here is derived from an EMBL/GenBank/DDBJ whole genome shotgun (WGS) entry which is preliminary data.</text>
</comment>
<dbReference type="Proteomes" id="UP000593561">
    <property type="component" value="Unassembled WGS sequence"/>
</dbReference>
<proteinExistence type="predicted"/>
<feature type="non-terminal residue" evidence="2">
    <location>
        <position position="144"/>
    </location>
</feature>
<name>A0A7J8RAS0_GOSDV</name>
<feature type="non-terminal residue" evidence="2">
    <location>
        <position position="1"/>
    </location>
</feature>
<dbReference type="AlphaFoldDB" id="A0A7J8RAS0"/>
<accession>A0A7J8RAS0</accession>
<evidence type="ECO:0000313" key="2">
    <source>
        <dbReference type="EMBL" id="MBA0610904.1"/>
    </source>
</evidence>
<gene>
    <name evidence="2" type="ORF">Godav_011657</name>
</gene>
<reference evidence="2 3" key="1">
    <citation type="journal article" date="2019" name="Genome Biol. Evol.">
        <title>Insights into the evolution of the New World diploid cottons (Gossypium, subgenus Houzingenia) based on genome sequencing.</title>
        <authorList>
            <person name="Grover C.E."/>
            <person name="Arick M.A. 2nd"/>
            <person name="Thrash A."/>
            <person name="Conover J.L."/>
            <person name="Sanders W.S."/>
            <person name="Peterson D.G."/>
            <person name="Frelichowski J.E."/>
            <person name="Scheffler J.A."/>
            <person name="Scheffler B.E."/>
            <person name="Wendel J.F."/>
        </authorList>
    </citation>
    <scope>NUCLEOTIDE SEQUENCE [LARGE SCALE GENOMIC DNA]</scope>
    <source>
        <strain evidence="2">27</strain>
        <tissue evidence="2">Leaf</tissue>
    </source>
</reference>
<sequence>PGTTAPVPIAPPEAQVQVTKRRNKRLKPLPEYINKYNVSERPRPNGRIDKYYQHKELNLNFRSLAEVERYESRGIYPGCAKKRKENEDQIGLHEPLLALTYEGTEQLTVEESDASTKEIIIYENIENLYTYNSPRTRIRIPQEQ</sequence>
<protein>
    <submittedName>
        <fullName evidence="2">Uncharacterized protein</fullName>
    </submittedName>
</protein>
<keyword evidence="3" id="KW-1185">Reference proteome</keyword>
<evidence type="ECO:0000256" key="1">
    <source>
        <dbReference type="SAM" id="MobiDB-lite"/>
    </source>
</evidence>
<dbReference type="EMBL" id="JABFAC010000004">
    <property type="protein sequence ID" value="MBA0610904.1"/>
    <property type="molecule type" value="Genomic_DNA"/>
</dbReference>
<evidence type="ECO:0000313" key="3">
    <source>
        <dbReference type="Proteomes" id="UP000593561"/>
    </source>
</evidence>
<organism evidence="2 3">
    <name type="scientific">Gossypium davidsonii</name>
    <name type="common">Davidson's cotton</name>
    <name type="synonym">Gossypium klotzschianum subsp. davidsonii</name>
    <dbReference type="NCBI Taxonomy" id="34287"/>
    <lineage>
        <taxon>Eukaryota</taxon>
        <taxon>Viridiplantae</taxon>
        <taxon>Streptophyta</taxon>
        <taxon>Embryophyta</taxon>
        <taxon>Tracheophyta</taxon>
        <taxon>Spermatophyta</taxon>
        <taxon>Magnoliopsida</taxon>
        <taxon>eudicotyledons</taxon>
        <taxon>Gunneridae</taxon>
        <taxon>Pentapetalae</taxon>
        <taxon>rosids</taxon>
        <taxon>malvids</taxon>
        <taxon>Malvales</taxon>
        <taxon>Malvaceae</taxon>
        <taxon>Malvoideae</taxon>
        <taxon>Gossypium</taxon>
    </lineage>
</organism>